<protein>
    <submittedName>
        <fullName evidence="3">Fic family protein</fullName>
    </submittedName>
</protein>
<dbReference type="Proteomes" id="UP000033995">
    <property type="component" value="Unassembled WGS sequence"/>
</dbReference>
<reference evidence="3 4" key="1">
    <citation type="journal article" date="2015" name="Nature">
        <title>rRNA introns, odd ribosomes, and small enigmatic genomes across a large radiation of phyla.</title>
        <authorList>
            <person name="Brown C.T."/>
            <person name="Hug L.A."/>
            <person name="Thomas B.C."/>
            <person name="Sharon I."/>
            <person name="Castelle C.J."/>
            <person name="Singh A."/>
            <person name="Wilkins M.J."/>
            <person name="Williams K.H."/>
            <person name="Banfield J.F."/>
        </authorList>
    </citation>
    <scope>NUCLEOTIDE SEQUENCE [LARGE SCALE GENOMIC DNA]</scope>
</reference>
<keyword evidence="1" id="KW-0547">Nucleotide-binding</keyword>
<dbReference type="InterPro" id="IPR036597">
    <property type="entry name" value="Fido-like_dom_sf"/>
</dbReference>
<dbReference type="PANTHER" id="PTHR13504:SF38">
    <property type="entry name" value="FIDO DOMAIN-CONTAINING PROTEIN"/>
    <property type="match status" value="1"/>
</dbReference>
<dbReference type="GO" id="GO:0005524">
    <property type="term" value="F:ATP binding"/>
    <property type="evidence" value="ECO:0007669"/>
    <property type="project" value="UniProtKB-KW"/>
</dbReference>
<evidence type="ECO:0000313" key="4">
    <source>
        <dbReference type="Proteomes" id="UP000033995"/>
    </source>
</evidence>
<proteinExistence type="predicted"/>
<dbReference type="Gene3D" id="1.10.3290.10">
    <property type="entry name" value="Fido-like domain"/>
    <property type="match status" value="1"/>
</dbReference>
<dbReference type="InterPro" id="IPR040198">
    <property type="entry name" value="Fido_containing"/>
</dbReference>
<feature type="domain" description="Fido" evidence="2">
    <location>
        <begin position="206"/>
        <end position="324"/>
    </location>
</feature>
<keyword evidence="1" id="KW-0067">ATP-binding</keyword>
<dbReference type="InterPro" id="IPR003812">
    <property type="entry name" value="Fido"/>
</dbReference>
<dbReference type="EMBL" id="LBOZ01000002">
    <property type="protein sequence ID" value="KKP48030.1"/>
    <property type="molecule type" value="Genomic_DNA"/>
</dbReference>
<gene>
    <name evidence="3" type="ORF">UR38_C0002G0133</name>
</gene>
<dbReference type="SUPFAM" id="SSF140931">
    <property type="entry name" value="Fic-like"/>
    <property type="match status" value="1"/>
</dbReference>
<sequence>MNDTILNDRQKQMLNILEGKGSLSRLEITKLLSGKKLISRITAIRDLNNLIDQNLIMQAGSARAKVYSLEKTNPLLKFIDIENYFKNDMDNRNAKPSFDNDVFKNLTNLFLNKEIVFWNDSSKEFKFRITNLDKSIYKRELERFVIEFSWKSAQIEGNTYDLLETETLFTQNIEAKGHSHEEAVMLINHKKAFDTILKNKESFKELNFTDVIQLHGVLTKNLISSGIRSQNIELGNNLKKIIDVINKTAFPPEKALIASSMIAYLQPFADGNKRTARTLANAILLAYDYFPLSYRNVDVNEYRRSLLLFYEQNNLFYLKKMFTDQLKFALDNYFRLN</sequence>
<evidence type="ECO:0000259" key="2">
    <source>
        <dbReference type="PROSITE" id="PS51459"/>
    </source>
</evidence>
<evidence type="ECO:0000313" key="3">
    <source>
        <dbReference type="EMBL" id="KKP48030.1"/>
    </source>
</evidence>
<accession>A0A0G0CA16</accession>
<name>A0A0G0CA16_9BACT</name>
<comment type="caution">
    <text evidence="3">The sequence shown here is derived from an EMBL/GenBank/DDBJ whole genome shotgun (WGS) entry which is preliminary data.</text>
</comment>
<dbReference type="PROSITE" id="PS51459">
    <property type="entry name" value="FIDO"/>
    <property type="match status" value="1"/>
</dbReference>
<organism evidence="3 4">
    <name type="scientific">Candidatus Woesebacteria bacterium GW2011_GWA2_33_28</name>
    <dbReference type="NCBI Taxonomy" id="1618561"/>
    <lineage>
        <taxon>Bacteria</taxon>
        <taxon>Candidatus Woeseibacteriota</taxon>
    </lineage>
</organism>
<dbReference type="AlphaFoldDB" id="A0A0G0CA16"/>
<evidence type="ECO:0000256" key="1">
    <source>
        <dbReference type="PIRSR" id="PIRSR640198-2"/>
    </source>
</evidence>
<feature type="binding site" evidence="1">
    <location>
        <begin position="270"/>
        <end position="277"/>
    </location>
    <ligand>
        <name>ATP</name>
        <dbReference type="ChEBI" id="CHEBI:30616"/>
    </ligand>
</feature>
<dbReference type="Pfam" id="PF02661">
    <property type="entry name" value="Fic"/>
    <property type="match status" value="1"/>
</dbReference>
<dbReference type="PANTHER" id="PTHR13504">
    <property type="entry name" value="FIDO DOMAIN-CONTAINING PROTEIN DDB_G0283145"/>
    <property type="match status" value="1"/>
</dbReference>